<evidence type="ECO:0000259" key="2">
    <source>
        <dbReference type="Pfam" id="PF12795"/>
    </source>
</evidence>
<evidence type="ECO:0000313" key="3">
    <source>
        <dbReference type="EMBL" id="VEI65705.1"/>
    </source>
</evidence>
<dbReference type="Proteomes" id="UP000270487">
    <property type="component" value="Chromosome"/>
</dbReference>
<name>A0A3S5F1Q4_SERFO</name>
<gene>
    <name evidence="3" type="primary">kefA_2</name>
    <name evidence="3" type="ORF">NCTC13193_01388</name>
</gene>
<feature type="coiled-coil region" evidence="1">
    <location>
        <begin position="79"/>
        <end position="158"/>
    </location>
</feature>
<protein>
    <submittedName>
        <fullName evidence="3">Potassium efflux system KefA</fullName>
    </submittedName>
</protein>
<dbReference type="EMBL" id="LR134492">
    <property type="protein sequence ID" value="VEI65705.1"/>
    <property type="molecule type" value="Genomic_DNA"/>
</dbReference>
<dbReference type="AlphaFoldDB" id="A0A3S5F1Q4"/>
<evidence type="ECO:0000256" key="1">
    <source>
        <dbReference type="SAM" id="Coils"/>
    </source>
</evidence>
<feature type="domain" description="Mechanosensitive ion channel MscS porin" evidence="2">
    <location>
        <begin position="58"/>
        <end position="210"/>
    </location>
</feature>
<dbReference type="Pfam" id="PF12795">
    <property type="entry name" value="MscS_porin"/>
    <property type="match status" value="1"/>
</dbReference>
<accession>A0A3S5F1Q4</accession>
<proteinExistence type="predicted"/>
<organism evidence="3 4">
    <name type="scientific">Serratia fonticola</name>
    <dbReference type="NCBI Taxonomy" id="47917"/>
    <lineage>
        <taxon>Bacteria</taxon>
        <taxon>Pseudomonadati</taxon>
        <taxon>Pseudomonadota</taxon>
        <taxon>Gammaproteobacteria</taxon>
        <taxon>Enterobacterales</taxon>
        <taxon>Yersiniaceae</taxon>
        <taxon>Serratia</taxon>
    </lineage>
</organism>
<dbReference type="InterPro" id="IPR024393">
    <property type="entry name" value="MscS_porin"/>
</dbReference>
<evidence type="ECO:0000313" key="4">
    <source>
        <dbReference type="Proteomes" id="UP000270487"/>
    </source>
</evidence>
<sequence>MSRRRILPVVQTVSLSYAAGQFRNITLGFLLLAALVLPLGAFAAQSGDLPARSDIQSQIEALNKQKNLTPVEKLSLQDLTRTMELLDGLERTKQELNQLKQQVQQAPAKLQQVTRDLESLKNPADEAVTRAELLPLSLRQLESRLYQTLDELQDTQESLSTYNSQLISLQTQPERVQSSMYTASQRLQEIRNLLSDRAPGQEVLRNTQQVIRLPPGNLGL</sequence>
<dbReference type="Gene3D" id="1.20.5.340">
    <property type="match status" value="1"/>
</dbReference>
<reference evidence="3 4" key="1">
    <citation type="submission" date="2018-12" db="EMBL/GenBank/DDBJ databases">
        <authorList>
            <consortium name="Pathogen Informatics"/>
        </authorList>
    </citation>
    <scope>NUCLEOTIDE SEQUENCE [LARGE SCALE GENOMIC DNA]</scope>
    <source>
        <strain evidence="3 4">NCTC13193</strain>
    </source>
</reference>
<keyword evidence="1" id="KW-0175">Coiled coil</keyword>